<dbReference type="PANTHER" id="PTHR43806:SF11">
    <property type="entry name" value="CEREVISIN-RELATED"/>
    <property type="match status" value="1"/>
</dbReference>
<comment type="caution">
    <text evidence="11">The sequence shown here is derived from an EMBL/GenBank/DDBJ whole genome shotgun (WGS) entry which is preliminary data.</text>
</comment>
<evidence type="ECO:0000256" key="4">
    <source>
        <dbReference type="ARBA" id="ARBA00022525"/>
    </source>
</evidence>
<dbReference type="EMBL" id="CAKJTJ010000010">
    <property type="protein sequence ID" value="CAG9621420.1"/>
    <property type="molecule type" value="Genomic_DNA"/>
</dbReference>
<evidence type="ECO:0000259" key="10">
    <source>
        <dbReference type="Pfam" id="PF00082"/>
    </source>
</evidence>
<feature type="active site" description="Charge relay system" evidence="9">
    <location>
        <position position="319"/>
    </location>
</feature>
<dbReference type="Pfam" id="PF04122">
    <property type="entry name" value="CW_binding_2"/>
    <property type="match status" value="3"/>
</dbReference>
<name>A0ABN8A8H7_9BACI</name>
<accession>A0ABN8A8H7</accession>
<sequence>MRMFLGLLLGLLLIWGTPSLYGKVHALQKEENLRVIIKYNNLAKNGFSNNNDRTVEIKTVKREKFKSYKKEWEKDKGIEYVEEDHFYNYTNINDPYFRYQEKSFQIMNVQTGWNKIEQNDNVTVAVLDSGIDQLHPDLKENIIKPYNVLEPGSLPVDQLGHGTHVAGIIGAKTNNEIGIASIAHNVAIMPVKVGDEHGAYASHIAEGIEYAIDNGAEIINISIAGPKNRYVQEAINKATNMGILVVAAAGNNATDTIEYPAGYPGVLSVGAISISEELAGFSNFGDSVSVVAVGSKVLSTFPTNKTTQLQGYIWMDGTSMAAPMVASQAALLKSMDKNLTSKQLIDIIETSSVKKAAYPVRHGKIDIGESIEFYHDKNRIYGINSLETAVKIAEKGWKSIEETSFSNESVEWKGKFAILASNQNFADSLSVVPLAYKLDSPIYLSEKNFLPLASMSSMEKLGVNHVIIIGGEQAISANVEKKLNDSGLRTIRIAGRTRFDTAVKIGELLDPNSGKVMIVNGNSFPDALSASVEAAKKEMPIIFVEQSWIPAATKDFLKKGNFSEKYIIGGTRIVNKTIEKDLKAKRISGANRYETNIAVVNYFQSTYETYYFATGSDYKDALTGGLLASKENSGLMLVKHLSIDDTTKTFLYQNPTQNYSVLGGKKAIHSSVVWKIDKILNGN</sequence>
<dbReference type="PRINTS" id="PR00723">
    <property type="entry name" value="SUBTILISIN"/>
</dbReference>
<evidence type="ECO:0000256" key="1">
    <source>
        <dbReference type="ARBA" id="ARBA00001913"/>
    </source>
</evidence>
<comment type="similarity">
    <text evidence="3 9">Belongs to the peptidase S8 family.</text>
</comment>
<dbReference type="InterPro" id="IPR050131">
    <property type="entry name" value="Peptidase_S8_subtilisin-like"/>
</dbReference>
<dbReference type="PROSITE" id="PS00137">
    <property type="entry name" value="SUBTILASE_HIS"/>
    <property type="match status" value="1"/>
</dbReference>
<dbReference type="PROSITE" id="PS51892">
    <property type="entry name" value="SUBTILASE"/>
    <property type="match status" value="1"/>
</dbReference>
<evidence type="ECO:0000256" key="6">
    <source>
        <dbReference type="ARBA" id="ARBA00022801"/>
    </source>
</evidence>
<evidence type="ECO:0000256" key="2">
    <source>
        <dbReference type="ARBA" id="ARBA00004613"/>
    </source>
</evidence>
<feature type="active site" description="Charge relay system" evidence="9">
    <location>
        <position position="161"/>
    </location>
</feature>
<dbReference type="SUPFAM" id="SSF52743">
    <property type="entry name" value="Subtilisin-like"/>
    <property type="match status" value="1"/>
</dbReference>
<evidence type="ECO:0000256" key="8">
    <source>
        <dbReference type="ARBA" id="ARBA00022837"/>
    </source>
</evidence>
<dbReference type="InterPro" id="IPR000209">
    <property type="entry name" value="Peptidase_S8/S53_dom"/>
</dbReference>
<evidence type="ECO:0000256" key="5">
    <source>
        <dbReference type="ARBA" id="ARBA00022670"/>
    </source>
</evidence>
<dbReference type="InterPro" id="IPR036852">
    <property type="entry name" value="Peptidase_S8/S53_dom_sf"/>
</dbReference>
<comment type="subcellular location">
    <subcellularLocation>
        <location evidence="2">Secreted</location>
    </subcellularLocation>
</comment>
<dbReference type="RefSeq" id="WP_230501314.1">
    <property type="nucleotide sequence ID" value="NZ_CAKJTJ010000010.1"/>
</dbReference>
<keyword evidence="8" id="KW-0106">Calcium</keyword>
<evidence type="ECO:0000256" key="7">
    <source>
        <dbReference type="ARBA" id="ARBA00022825"/>
    </source>
</evidence>
<keyword evidence="7 9" id="KW-0720">Serine protease</keyword>
<dbReference type="Gene3D" id="3.40.50.12090">
    <property type="match status" value="2"/>
</dbReference>
<keyword evidence="12" id="KW-1185">Reference proteome</keyword>
<dbReference type="InterPro" id="IPR015500">
    <property type="entry name" value="Peptidase_S8_subtilisin-rel"/>
</dbReference>
<organism evidence="11 12">
    <name type="scientific">Sutcliffiella rhizosphaerae</name>
    <dbReference type="NCBI Taxonomy" id="2880967"/>
    <lineage>
        <taxon>Bacteria</taxon>
        <taxon>Bacillati</taxon>
        <taxon>Bacillota</taxon>
        <taxon>Bacilli</taxon>
        <taxon>Bacillales</taxon>
        <taxon>Bacillaceae</taxon>
        <taxon>Sutcliffiella</taxon>
    </lineage>
</organism>
<evidence type="ECO:0000313" key="11">
    <source>
        <dbReference type="EMBL" id="CAG9621420.1"/>
    </source>
</evidence>
<dbReference type="PROSITE" id="PS00136">
    <property type="entry name" value="SUBTILASE_ASP"/>
    <property type="match status" value="1"/>
</dbReference>
<dbReference type="Pfam" id="PF00082">
    <property type="entry name" value="Peptidase_S8"/>
    <property type="match status" value="1"/>
</dbReference>
<evidence type="ECO:0000256" key="3">
    <source>
        <dbReference type="ARBA" id="ARBA00011073"/>
    </source>
</evidence>
<dbReference type="PANTHER" id="PTHR43806">
    <property type="entry name" value="PEPTIDASE S8"/>
    <property type="match status" value="1"/>
</dbReference>
<comment type="cofactor">
    <cofactor evidence="1">
        <name>Ca(2+)</name>
        <dbReference type="ChEBI" id="CHEBI:29108"/>
    </cofactor>
</comment>
<reference evidence="11 12" key="1">
    <citation type="submission" date="2021-10" db="EMBL/GenBank/DDBJ databases">
        <authorList>
            <person name="Criscuolo A."/>
        </authorList>
    </citation>
    <scope>NUCLEOTIDE SEQUENCE [LARGE SCALE GENOMIC DNA]</scope>
    <source>
        <strain evidence="12">CIP 111883</strain>
    </source>
</reference>
<dbReference type="Gene3D" id="3.40.50.200">
    <property type="entry name" value="Peptidase S8/S53 domain"/>
    <property type="match status" value="1"/>
</dbReference>
<evidence type="ECO:0000256" key="9">
    <source>
        <dbReference type="PROSITE-ProRule" id="PRU01240"/>
    </source>
</evidence>
<feature type="active site" description="Charge relay system" evidence="9">
    <location>
        <position position="128"/>
    </location>
</feature>
<proteinExistence type="inferred from homology"/>
<dbReference type="InterPro" id="IPR023827">
    <property type="entry name" value="Peptidase_S8_Asp-AS"/>
</dbReference>
<dbReference type="Proteomes" id="UP000789833">
    <property type="component" value="Unassembled WGS sequence"/>
</dbReference>
<evidence type="ECO:0000313" key="12">
    <source>
        <dbReference type="Proteomes" id="UP000789833"/>
    </source>
</evidence>
<keyword evidence="5 9" id="KW-0645">Protease</keyword>
<feature type="domain" description="Peptidase S8/S53" evidence="10">
    <location>
        <begin position="120"/>
        <end position="354"/>
    </location>
</feature>
<protein>
    <recommendedName>
        <fullName evidence="10">Peptidase S8/S53 domain-containing protein</fullName>
    </recommendedName>
</protein>
<gene>
    <name evidence="11" type="ORF">BACCIP111883_02193</name>
</gene>
<keyword evidence="4" id="KW-0964">Secreted</keyword>
<keyword evidence="6 9" id="KW-0378">Hydrolase</keyword>
<dbReference type="InterPro" id="IPR007253">
    <property type="entry name" value="Cell_wall-bd_2"/>
</dbReference>
<dbReference type="InterPro" id="IPR022398">
    <property type="entry name" value="Peptidase_S8_His-AS"/>
</dbReference>